<gene>
    <name evidence="1" type="ORF">CASFOL_023291</name>
</gene>
<reference evidence="2" key="1">
    <citation type="journal article" date="2024" name="IScience">
        <title>Strigolactones Initiate the Formation of Haustorium-like Structures in Castilleja.</title>
        <authorList>
            <person name="Buerger M."/>
            <person name="Peterson D."/>
            <person name="Chory J."/>
        </authorList>
    </citation>
    <scope>NUCLEOTIDE SEQUENCE [LARGE SCALE GENOMIC DNA]</scope>
</reference>
<proteinExistence type="predicted"/>
<sequence length="140" mass="15214">MENHHHYLALTSAEAALKQLGTAAIFQKTHHPSVVEKRQATDQNQEALRGVAAFDRHLEQAESPGAGVIAQLGAGRRGFLIPVEAEVKKHPEEVEKPLEEAVTTVVDPAAVGRRLTEVVVGLARLNRMVVNPFSGVSEER</sequence>
<evidence type="ECO:0000313" key="1">
    <source>
        <dbReference type="EMBL" id="KAL3630307.1"/>
    </source>
</evidence>
<protein>
    <submittedName>
        <fullName evidence="1">Uncharacterized protein</fullName>
    </submittedName>
</protein>
<dbReference type="EMBL" id="JAVIJP010000032">
    <property type="protein sequence ID" value="KAL3630307.1"/>
    <property type="molecule type" value="Genomic_DNA"/>
</dbReference>
<name>A0ABD3CLE8_9LAMI</name>
<keyword evidence="2" id="KW-1185">Reference proteome</keyword>
<comment type="caution">
    <text evidence="1">The sequence shown here is derived from an EMBL/GenBank/DDBJ whole genome shotgun (WGS) entry which is preliminary data.</text>
</comment>
<organism evidence="1 2">
    <name type="scientific">Castilleja foliolosa</name>
    <dbReference type="NCBI Taxonomy" id="1961234"/>
    <lineage>
        <taxon>Eukaryota</taxon>
        <taxon>Viridiplantae</taxon>
        <taxon>Streptophyta</taxon>
        <taxon>Embryophyta</taxon>
        <taxon>Tracheophyta</taxon>
        <taxon>Spermatophyta</taxon>
        <taxon>Magnoliopsida</taxon>
        <taxon>eudicotyledons</taxon>
        <taxon>Gunneridae</taxon>
        <taxon>Pentapetalae</taxon>
        <taxon>asterids</taxon>
        <taxon>lamiids</taxon>
        <taxon>Lamiales</taxon>
        <taxon>Orobanchaceae</taxon>
        <taxon>Pedicularideae</taxon>
        <taxon>Castillejinae</taxon>
        <taxon>Castilleja</taxon>
    </lineage>
</organism>
<dbReference type="Proteomes" id="UP001632038">
    <property type="component" value="Unassembled WGS sequence"/>
</dbReference>
<evidence type="ECO:0000313" key="2">
    <source>
        <dbReference type="Proteomes" id="UP001632038"/>
    </source>
</evidence>
<accession>A0ABD3CLE8</accession>
<dbReference type="AlphaFoldDB" id="A0ABD3CLE8"/>